<dbReference type="Proteomes" id="UP000484988">
    <property type="component" value="Unassembled WGS sequence"/>
</dbReference>
<dbReference type="Gene3D" id="3.40.50.2000">
    <property type="entry name" value="Glycogen Phosphorylase B"/>
    <property type="match status" value="1"/>
</dbReference>
<accession>A0A6A0AQG5</accession>
<dbReference type="GO" id="GO:0016740">
    <property type="term" value="F:transferase activity"/>
    <property type="evidence" value="ECO:0007669"/>
    <property type="project" value="UniProtKB-KW"/>
</dbReference>
<comment type="caution">
    <text evidence="1">The sequence shown here is derived from an EMBL/GenBank/DDBJ whole genome shotgun (WGS) entry which is preliminary data.</text>
</comment>
<keyword evidence="1" id="KW-0808">Transferase</keyword>
<organism evidence="1 2">
    <name type="scientific">Streptomyces pacificus</name>
    <dbReference type="NCBI Taxonomy" id="2705029"/>
    <lineage>
        <taxon>Bacteria</taxon>
        <taxon>Bacillati</taxon>
        <taxon>Actinomycetota</taxon>
        <taxon>Actinomycetes</taxon>
        <taxon>Kitasatosporales</taxon>
        <taxon>Streptomycetaceae</taxon>
        <taxon>Streptomyces</taxon>
    </lineage>
</organism>
<dbReference type="RefSeq" id="WP_173260778.1">
    <property type="nucleotide sequence ID" value="NZ_BLLG01000001.1"/>
</dbReference>
<sequence length="725" mass="79472">MTEVLLIAAAKPQLGVLADSVRRFNSHGARVRLAGTFHLESSSEEIAALDLTELHQLPRSLTHRSQALRRKARTSTVGMRVWLQARRNPWLRSHARGADVLVALDPGAVYTVWRLSQYNRSAEALFGLTPALKAVERLGARGVAARRPVLPPLGALARDVRRSVDGLPAALLRTATARPVMRSTVGARLWRGAVTAPGLPTRVRTVTARYVAEGMQWAGRTSGAAMVLADAASRTRDPALRAQLLDEGATKELSNGVAPRHLDRALAALLSHADGEFAAGRPGTAAAALDRALVLAFHRVLHIDQLSSPLAVDAEGFVAPLHGAETMRELSRGQGRRTPPERAPGHRPLRLLVTTSANDNFLHHVLEHFGNHPDVELRYLDLAASKHLKRIAWAGRRMLEDRLSGGTSDFQEEVERLMRPYLDWADTVFLDWSVGPAPILTTIDPGTTRIVVRLHSYEAFTRWPHMTDFSRVDDLVFVAPHVRDLVTSLVPQLRGGQAPRTHILDNAMDLTAFARPKPAEARFDLGLIGVGQVAKDPRWAVDVLERVRRHDDRYRLVMVGGDMDAKTSRATREYRRAFEKEIAALSESGAVVRRGPTDDVPSELAGIGTILSSSVREGCHVGLMEGAASGAVPVVRDWPFYAGKPNGARTLYPEDWVVGSPEEAAERVLQTTATEEAWREAGKLAAEHALSVWDWSVVSRQFDKLLLEGDRDAPAQAPTEKKSAR</sequence>
<gene>
    <name evidence="1" type="ORF">SCWH03_03220</name>
</gene>
<dbReference type="AlphaFoldDB" id="A0A6A0AQG5"/>
<keyword evidence="2" id="KW-1185">Reference proteome</keyword>
<evidence type="ECO:0000313" key="2">
    <source>
        <dbReference type="Proteomes" id="UP000484988"/>
    </source>
</evidence>
<reference evidence="1 2" key="1">
    <citation type="submission" date="2020-02" db="EMBL/GenBank/DDBJ databases">
        <title>Whole Genome Shotgun Sequence of Streptomyces sp. strain CWH03.</title>
        <authorList>
            <person name="Dohra H."/>
            <person name="Kodani S."/>
            <person name="Yamamura H."/>
        </authorList>
    </citation>
    <scope>NUCLEOTIDE SEQUENCE [LARGE SCALE GENOMIC DNA]</scope>
    <source>
        <strain evidence="1 2">CWH03</strain>
    </source>
</reference>
<evidence type="ECO:0000313" key="1">
    <source>
        <dbReference type="EMBL" id="GFH34114.1"/>
    </source>
</evidence>
<proteinExistence type="predicted"/>
<dbReference type="EMBL" id="BLLG01000001">
    <property type="protein sequence ID" value="GFH34114.1"/>
    <property type="molecule type" value="Genomic_DNA"/>
</dbReference>
<dbReference type="SUPFAM" id="SSF53756">
    <property type="entry name" value="UDP-Glycosyltransferase/glycogen phosphorylase"/>
    <property type="match status" value="1"/>
</dbReference>
<protein>
    <submittedName>
        <fullName evidence="1">Glycosyltransferase family 1 protein</fullName>
    </submittedName>
</protein>
<name>A0A6A0AQG5_9ACTN</name>